<dbReference type="InterPro" id="IPR050227">
    <property type="entry name" value="Rab"/>
</dbReference>
<dbReference type="GO" id="GO:0003924">
    <property type="term" value="F:GTPase activity"/>
    <property type="evidence" value="ECO:0007669"/>
    <property type="project" value="InterPro"/>
</dbReference>
<feature type="compositionally biased region" description="Basic and acidic residues" evidence="3">
    <location>
        <begin position="177"/>
        <end position="194"/>
    </location>
</feature>
<keyword evidence="5" id="KW-1185">Reference proteome</keyword>
<gene>
    <name evidence="4" type="ORF">JKF63_00909</name>
</gene>
<dbReference type="PROSITE" id="PS51419">
    <property type="entry name" value="RAB"/>
    <property type="match status" value="1"/>
</dbReference>
<dbReference type="OrthoDB" id="6585768at2759"/>
<dbReference type="Proteomes" id="UP000674318">
    <property type="component" value="Unassembled WGS sequence"/>
</dbReference>
<dbReference type="Pfam" id="PF00071">
    <property type="entry name" value="Ras"/>
    <property type="match status" value="1"/>
</dbReference>
<dbReference type="PROSITE" id="PS51420">
    <property type="entry name" value="RHO"/>
    <property type="match status" value="1"/>
</dbReference>
<dbReference type="NCBIfam" id="TIGR00231">
    <property type="entry name" value="small_GTP"/>
    <property type="match status" value="1"/>
</dbReference>
<dbReference type="CDD" id="cd04106">
    <property type="entry name" value="Rab23_like"/>
    <property type="match status" value="1"/>
</dbReference>
<dbReference type="PRINTS" id="PR00449">
    <property type="entry name" value="RASTRNSFRMNG"/>
</dbReference>
<organism evidence="4 5">
    <name type="scientific">Porcisia hertigi</name>
    <dbReference type="NCBI Taxonomy" id="2761500"/>
    <lineage>
        <taxon>Eukaryota</taxon>
        <taxon>Discoba</taxon>
        <taxon>Euglenozoa</taxon>
        <taxon>Kinetoplastea</taxon>
        <taxon>Metakinetoplastina</taxon>
        <taxon>Trypanosomatida</taxon>
        <taxon>Trypanosomatidae</taxon>
        <taxon>Leishmaniinae</taxon>
        <taxon>Porcisia</taxon>
    </lineage>
</organism>
<reference evidence="4 5" key="1">
    <citation type="submission" date="2021-02" db="EMBL/GenBank/DDBJ databases">
        <title>Porcisia hertigi Genome sequencing and assembly.</title>
        <authorList>
            <person name="Almutairi H."/>
            <person name="Gatherer D."/>
        </authorList>
    </citation>
    <scope>NUCLEOTIDE SEQUENCE [LARGE SCALE GENOMIC DNA]</scope>
    <source>
        <strain evidence="4 5">C119</strain>
    </source>
</reference>
<dbReference type="SMART" id="SM00173">
    <property type="entry name" value="RAS"/>
    <property type="match status" value="1"/>
</dbReference>
<feature type="region of interest" description="Disordered" evidence="3">
    <location>
        <begin position="231"/>
        <end position="289"/>
    </location>
</feature>
<evidence type="ECO:0000256" key="3">
    <source>
        <dbReference type="SAM" id="MobiDB-lite"/>
    </source>
</evidence>
<dbReference type="SMART" id="SM00174">
    <property type="entry name" value="RHO"/>
    <property type="match status" value="1"/>
</dbReference>
<protein>
    <recommendedName>
        <fullName evidence="6">Small G-protein</fullName>
    </recommendedName>
</protein>
<keyword evidence="1" id="KW-0547">Nucleotide-binding</keyword>
<dbReference type="SMART" id="SM00175">
    <property type="entry name" value="RAB"/>
    <property type="match status" value="1"/>
</dbReference>
<dbReference type="SMART" id="SM00176">
    <property type="entry name" value="RAN"/>
    <property type="match status" value="1"/>
</dbReference>
<dbReference type="PROSITE" id="PS51421">
    <property type="entry name" value="RAS"/>
    <property type="match status" value="1"/>
</dbReference>
<evidence type="ECO:0008006" key="6">
    <source>
        <dbReference type="Google" id="ProtNLM"/>
    </source>
</evidence>
<feature type="region of interest" description="Disordered" evidence="3">
    <location>
        <begin position="175"/>
        <end position="204"/>
    </location>
</feature>
<dbReference type="InterPro" id="IPR027417">
    <property type="entry name" value="P-loop_NTPase"/>
</dbReference>
<comment type="caution">
    <text evidence="4">The sequence shown here is derived from an EMBL/GenBank/DDBJ whole genome shotgun (WGS) entry which is preliminary data.</text>
</comment>
<keyword evidence="2" id="KW-0342">GTP-binding</keyword>
<name>A0A836HQT4_9TRYP</name>
<dbReference type="InterPro" id="IPR005225">
    <property type="entry name" value="Small_GTP-bd"/>
</dbReference>
<dbReference type="Gene3D" id="3.40.50.300">
    <property type="entry name" value="P-loop containing nucleotide triphosphate hydrolases"/>
    <property type="match status" value="1"/>
</dbReference>
<dbReference type="InterPro" id="IPR001806">
    <property type="entry name" value="Small_GTPase"/>
</dbReference>
<dbReference type="RefSeq" id="XP_067753115.1">
    <property type="nucleotide sequence ID" value="XM_067896958.1"/>
</dbReference>
<dbReference type="KEGG" id="phet:94287035"/>
<proteinExistence type="predicted"/>
<dbReference type="SUPFAM" id="SSF52540">
    <property type="entry name" value="P-loop containing nucleoside triphosphate hydrolases"/>
    <property type="match status" value="1"/>
</dbReference>
<dbReference type="InterPro" id="IPR034114">
    <property type="entry name" value="Rab23"/>
</dbReference>
<dbReference type="PANTHER" id="PTHR47977">
    <property type="entry name" value="RAS-RELATED PROTEIN RAB"/>
    <property type="match status" value="1"/>
</dbReference>
<evidence type="ECO:0000256" key="1">
    <source>
        <dbReference type="ARBA" id="ARBA00022741"/>
    </source>
</evidence>
<evidence type="ECO:0000313" key="4">
    <source>
        <dbReference type="EMBL" id="KAG5490787.1"/>
    </source>
</evidence>
<evidence type="ECO:0000256" key="2">
    <source>
        <dbReference type="ARBA" id="ARBA00023134"/>
    </source>
</evidence>
<dbReference type="EMBL" id="JAFJZO010000036">
    <property type="protein sequence ID" value="KAG5490787.1"/>
    <property type="molecule type" value="Genomic_DNA"/>
</dbReference>
<sequence>MLDYGEESIKVIVVGDGNVGKTCMLRRFVKGDFIEHYRKTIGAEFLEKDVFLRSSNSTVKLMLWDTAGQEVFNALTQAYYRGAGAAILTFSAVDRDSFMNVAGWKQRVESVCGLITMVLCQTKFDLSHEAVITNEEAEQLAAQLELPLFRVSSKDDFNVTQLFEFTAQQCVENAAQDNRDEGREDIQSSGHLEKEEDPTPVASAATESSMILGKDLGSAGAHAAEVPYTGAASPSSFTAVGRSGASREGCVEKTISTAGKSNSGRGRERGRPSSSTRKVTLTEPGTQARHEKRRFKCFLY</sequence>
<dbReference type="FunFam" id="3.40.50.300:FF:002136">
    <property type="entry name" value="Small rab-related GTPase"/>
    <property type="match status" value="1"/>
</dbReference>
<dbReference type="GeneID" id="94287035"/>
<dbReference type="AlphaFoldDB" id="A0A836HQT4"/>
<accession>A0A836HQT4</accession>
<dbReference type="GO" id="GO:0005525">
    <property type="term" value="F:GTP binding"/>
    <property type="evidence" value="ECO:0007669"/>
    <property type="project" value="UniProtKB-KW"/>
</dbReference>
<evidence type="ECO:0000313" key="5">
    <source>
        <dbReference type="Proteomes" id="UP000674318"/>
    </source>
</evidence>